<dbReference type="PRINTS" id="PR01183">
    <property type="entry name" value="RIBORDTASEM1"/>
</dbReference>
<dbReference type="Ensembl" id="ENSDCDT00010045340.1">
    <property type="protein sequence ID" value="ENSDCDP00010036011.1"/>
    <property type="gene ID" value="ENSDCDG00010023272.1"/>
</dbReference>
<organism evidence="13 14">
    <name type="scientific">Denticeps clupeoides</name>
    <name type="common">denticle herring</name>
    <dbReference type="NCBI Taxonomy" id="299321"/>
    <lineage>
        <taxon>Eukaryota</taxon>
        <taxon>Metazoa</taxon>
        <taxon>Chordata</taxon>
        <taxon>Craniata</taxon>
        <taxon>Vertebrata</taxon>
        <taxon>Euteleostomi</taxon>
        <taxon>Actinopterygii</taxon>
        <taxon>Neopterygii</taxon>
        <taxon>Teleostei</taxon>
        <taxon>Clupei</taxon>
        <taxon>Clupeiformes</taxon>
        <taxon>Denticipitoidei</taxon>
        <taxon>Denticipitidae</taxon>
        <taxon>Denticeps</taxon>
    </lineage>
</organism>
<keyword evidence="7" id="KW-1015">Disulfide bond</keyword>
<protein>
    <recommendedName>
        <fullName evidence="11">Ribonucleoside-diphosphate reductase</fullName>
        <ecNumber evidence="11">1.17.4.1</ecNumber>
    </recommendedName>
</protein>
<evidence type="ECO:0000256" key="10">
    <source>
        <dbReference type="PROSITE-ProRule" id="PRU00492"/>
    </source>
</evidence>
<dbReference type="InterPro" id="IPR000788">
    <property type="entry name" value="RNR_lg_C"/>
</dbReference>
<dbReference type="NCBIfam" id="TIGR02506">
    <property type="entry name" value="NrdE_NrdA"/>
    <property type="match status" value="1"/>
</dbReference>
<dbReference type="GO" id="GO:0005739">
    <property type="term" value="C:mitochondrion"/>
    <property type="evidence" value="ECO:0007669"/>
    <property type="project" value="GOC"/>
</dbReference>
<keyword evidence="3 10" id="KW-0547">Nucleotide-binding</keyword>
<comment type="function">
    <text evidence="8 11">Provides the precursors necessary for DNA synthesis. Catalyzes the biosynthesis of deoxyribonucleotides from the corresponding ribonucleotides.</text>
</comment>
<dbReference type="GO" id="GO:0009265">
    <property type="term" value="P:2'-deoxyribonucleotide biosynthetic process"/>
    <property type="evidence" value="ECO:0007669"/>
    <property type="project" value="UniProtKB-ARBA"/>
</dbReference>
<dbReference type="GO" id="GO:0006264">
    <property type="term" value="P:mitochondrial DNA replication"/>
    <property type="evidence" value="ECO:0007669"/>
    <property type="project" value="UniProtKB-ARBA"/>
</dbReference>
<proteinExistence type="inferred from homology"/>
<dbReference type="GO" id="GO:0005524">
    <property type="term" value="F:ATP binding"/>
    <property type="evidence" value="ECO:0007669"/>
    <property type="project" value="UniProtKB-UniRule"/>
</dbReference>
<feature type="domain" description="ATP-cone" evidence="12">
    <location>
        <begin position="1"/>
        <end position="92"/>
    </location>
</feature>
<name>A0AAY4CUP3_9TELE</name>
<evidence type="ECO:0000256" key="6">
    <source>
        <dbReference type="ARBA" id="ARBA00023116"/>
    </source>
</evidence>
<evidence type="ECO:0000256" key="5">
    <source>
        <dbReference type="ARBA" id="ARBA00023002"/>
    </source>
</evidence>
<evidence type="ECO:0000256" key="9">
    <source>
        <dbReference type="ARBA" id="ARBA00047754"/>
    </source>
</evidence>
<evidence type="ECO:0000313" key="14">
    <source>
        <dbReference type="Proteomes" id="UP000694580"/>
    </source>
</evidence>
<keyword evidence="4 10" id="KW-0067">ATP-binding</keyword>
<dbReference type="InterPro" id="IPR013509">
    <property type="entry name" value="RNR_lsu_N"/>
</dbReference>
<dbReference type="Pfam" id="PF00317">
    <property type="entry name" value="Ribonuc_red_lgN"/>
    <property type="match status" value="1"/>
</dbReference>
<evidence type="ECO:0000259" key="12">
    <source>
        <dbReference type="PROSITE" id="PS51161"/>
    </source>
</evidence>
<dbReference type="InterPro" id="IPR039718">
    <property type="entry name" value="Rrm1"/>
</dbReference>
<keyword evidence="14" id="KW-1185">Reference proteome</keyword>
<dbReference type="PANTHER" id="PTHR11573:SF6">
    <property type="entry name" value="RIBONUCLEOSIDE-DIPHOSPHATE REDUCTASE LARGE SUBUNIT"/>
    <property type="match status" value="1"/>
</dbReference>
<keyword evidence="5 11" id="KW-0560">Oxidoreductase</keyword>
<accession>A0AAY4CUP3</accession>
<evidence type="ECO:0000256" key="8">
    <source>
        <dbReference type="ARBA" id="ARBA00024942"/>
    </source>
</evidence>
<dbReference type="GeneTree" id="ENSGT00910000144246"/>
<evidence type="ECO:0000256" key="1">
    <source>
        <dbReference type="ARBA" id="ARBA00010406"/>
    </source>
</evidence>
<gene>
    <name evidence="13" type="primary">RRM1</name>
</gene>
<reference evidence="13" key="1">
    <citation type="submission" date="2025-08" db="UniProtKB">
        <authorList>
            <consortium name="Ensembl"/>
        </authorList>
    </citation>
    <scope>IDENTIFICATION</scope>
</reference>
<dbReference type="FunFam" id="3.20.70.20:FF:000001">
    <property type="entry name" value="Ribonucleoside-diphosphate reductase"/>
    <property type="match status" value="1"/>
</dbReference>
<dbReference type="EC" id="1.17.4.1" evidence="11"/>
<evidence type="ECO:0000313" key="13">
    <source>
        <dbReference type="Ensembl" id="ENSDCDP00010036011.1"/>
    </source>
</evidence>
<dbReference type="AlphaFoldDB" id="A0AAY4CUP3"/>
<dbReference type="Pfam" id="PF02867">
    <property type="entry name" value="Ribonuc_red_lgC"/>
    <property type="match status" value="1"/>
</dbReference>
<reference evidence="13" key="2">
    <citation type="submission" date="2025-09" db="UniProtKB">
        <authorList>
            <consortium name="Ensembl"/>
        </authorList>
    </citation>
    <scope>IDENTIFICATION</scope>
</reference>
<evidence type="ECO:0000256" key="2">
    <source>
        <dbReference type="ARBA" id="ARBA00022533"/>
    </source>
</evidence>
<keyword evidence="6 11" id="KW-0215">Deoxyribonucleotide synthesis</keyword>
<keyword evidence="2" id="KW-0021">Allosteric enzyme</keyword>
<comment type="similarity">
    <text evidence="1 11">Belongs to the ribonucleoside diphosphate reductase large chain family.</text>
</comment>
<comment type="catalytic activity">
    <reaction evidence="9 11">
        <text>a 2'-deoxyribonucleoside 5'-diphosphate + [thioredoxin]-disulfide + H2O = a ribonucleoside 5'-diphosphate + [thioredoxin]-dithiol</text>
        <dbReference type="Rhea" id="RHEA:23252"/>
        <dbReference type="Rhea" id="RHEA-COMP:10698"/>
        <dbReference type="Rhea" id="RHEA-COMP:10700"/>
        <dbReference type="ChEBI" id="CHEBI:15377"/>
        <dbReference type="ChEBI" id="CHEBI:29950"/>
        <dbReference type="ChEBI" id="CHEBI:50058"/>
        <dbReference type="ChEBI" id="CHEBI:57930"/>
        <dbReference type="ChEBI" id="CHEBI:73316"/>
        <dbReference type="EC" id="1.17.4.1"/>
    </reaction>
</comment>
<sequence>MHVIKRDGRQERVMFDKITSRIQKLCYGLNSDFVDPTHITMKVIQGLYSGVTTVELDTLAAEIAATLTTKHPDYAILAARIAVSNLHKETKKVFSEVMEDLYGYVNPLNGRHSPMISKETLDLVQANKDRLNSAIIYDRDFSYNYFGFKTLERSYLLKIDGKVAERPQHMLMRVSVGIHDRDIAAAIETYNLLSEKWFTHASPTLFNAGTNRPQLSSCFLLAMRDDSIEGIYDTLKQCALISKSAGGIGVAVSCIRATGSYIAGVSGRGCRSGIETLLLVLMRFLFASRRTATRTRPGAFAMYLEPWHFDIFDFLELKKNTGKEEQRARDLFYALWIPDLFMKRVESNQDWSLMCPSDCPGLDETWGDKFEELYTRYENEGRAKRVVKAQQLWYAIIESQTETGTPYMLYKDACNRKSNQQNLGTIKCSNLCTEIVEFTSKDEVAVCNLASIALNMYVTPERTFDFKKLASVTKVIVKNLNKIIDINFYPVPEAEKSNKRHRPIGIGVQGLADSFILMRFPFESPEAQLLNAQIFETIYYAALESSCELAAEFGPYQTYEGSPVSKGILQYDMWDRTPTDLWDWTALKEKIAKHGVRNSLLLAPMPTASTAQILGNNESIEPYTSNIYTRRVLSGEFQIVNPHLMKDLTERGLWNEDMKNQLIAQNGSIQDIESIPDDLKALYKTVWEISQKTILKMAADRGAFIDQSQSLNIHIAEPNYGKLTSMHFYGWKQGLKTGMYYLRTKPAANPIQFTLNKEKLKETKLTEEAKERNTAAMVCSLENRDECLMCGS</sequence>
<dbReference type="SUPFAM" id="SSF48168">
    <property type="entry name" value="R1 subunit of ribonucleotide reductase, N-terminal domain"/>
    <property type="match status" value="1"/>
</dbReference>
<dbReference type="PANTHER" id="PTHR11573">
    <property type="entry name" value="RIBONUCLEOSIDE-DIPHOSPHATE REDUCTASE LARGE CHAIN"/>
    <property type="match status" value="1"/>
</dbReference>
<evidence type="ECO:0000256" key="4">
    <source>
        <dbReference type="ARBA" id="ARBA00022840"/>
    </source>
</evidence>
<evidence type="ECO:0000256" key="7">
    <source>
        <dbReference type="ARBA" id="ARBA00023157"/>
    </source>
</evidence>
<evidence type="ECO:0000256" key="3">
    <source>
        <dbReference type="ARBA" id="ARBA00022741"/>
    </source>
</evidence>
<dbReference type="SUPFAM" id="SSF51998">
    <property type="entry name" value="PFL-like glycyl radical enzymes"/>
    <property type="match status" value="1"/>
</dbReference>
<dbReference type="PROSITE" id="PS00089">
    <property type="entry name" value="RIBORED_LARGE"/>
    <property type="match status" value="1"/>
</dbReference>
<dbReference type="GO" id="GO:0005971">
    <property type="term" value="C:ribonucleoside-diphosphate reductase complex"/>
    <property type="evidence" value="ECO:0007669"/>
    <property type="project" value="UniProtKB-ARBA"/>
</dbReference>
<dbReference type="CDD" id="cd01679">
    <property type="entry name" value="RNR_I"/>
    <property type="match status" value="1"/>
</dbReference>
<dbReference type="Gene3D" id="3.20.70.20">
    <property type="match status" value="1"/>
</dbReference>
<dbReference type="GO" id="GO:0004748">
    <property type="term" value="F:ribonucleoside-diphosphate reductase activity, thioredoxin disulfide as acceptor"/>
    <property type="evidence" value="ECO:0007669"/>
    <property type="project" value="UniProtKB-EC"/>
</dbReference>
<dbReference type="InterPro" id="IPR008926">
    <property type="entry name" value="RNR_R1-su_N"/>
</dbReference>
<dbReference type="Proteomes" id="UP000694580">
    <property type="component" value="Unplaced"/>
</dbReference>
<dbReference type="InterPro" id="IPR005144">
    <property type="entry name" value="ATP-cone_dom"/>
</dbReference>
<dbReference type="GO" id="GO:0070318">
    <property type="term" value="P:positive regulation of G0 to G1 transition"/>
    <property type="evidence" value="ECO:0007669"/>
    <property type="project" value="UniProtKB-ARBA"/>
</dbReference>
<dbReference type="PROSITE" id="PS51161">
    <property type="entry name" value="ATP_CONE"/>
    <property type="match status" value="1"/>
</dbReference>
<evidence type="ECO:0000256" key="11">
    <source>
        <dbReference type="RuleBase" id="RU003410"/>
    </source>
</evidence>
<dbReference type="Pfam" id="PF03477">
    <property type="entry name" value="ATP-cone"/>
    <property type="match status" value="1"/>
</dbReference>
<dbReference type="GO" id="GO:0009185">
    <property type="term" value="P:ribonucleoside diphosphate metabolic process"/>
    <property type="evidence" value="ECO:0007669"/>
    <property type="project" value="UniProtKB-ARBA"/>
</dbReference>
<dbReference type="InterPro" id="IPR013346">
    <property type="entry name" value="NrdE_NrdA_C"/>
</dbReference>